<evidence type="ECO:0000313" key="10">
    <source>
        <dbReference type="EMBL" id="GAA0675675.1"/>
    </source>
</evidence>
<feature type="domain" description="MacB-like periplasmic core" evidence="9">
    <location>
        <begin position="28"/>
        <end position="253"/>
    </location>
</feature>
<evidence type="ECO:0000256" key="3">
    <source>
        <dbReference type="ARBA" id="ARBA00022475"/>
    </source>
</evidence>
<evidence type="ECO:0000256" key="4">
    <source>
        <dbReference type="ARBA" id="ARBA00022692"/>
    </source>
</evidence>
<keyword evidence="3" id="KW-1003">Cell membrane</keyword>
<evidence type="ECO:0000256" key="1">
    <source>
        <dbReference type="ARBA" id="ARBA00004651"/>
    </source>
</evidence>
<reference evidence="10 11" key="1">
    <citation type="journal article" date="2019" name="Int. J. Syst. Evol. Microbiol.">
        <title>The Global Catalogue of Microorganisms (GCM) 10K type strain sequencing project: providing services to taxonomists for standard genome sequencing and annotation.</title>
        <authorList>
            <consortium name="The Broad Institute Genomics Platform"/>
            <consortium name="The Broad Institute Genome Sequencing Center for Infectious Disease"/>
            <person name="Wu L."/>
            <person name="Ma J."/>
        </authorList>
    </citation>
    <scope>NUCLEOTIDE SEQUENCE [LARGE SCALE GENOMIC DNA]</scope>
    <source>
        <strain evidence="10 11">JCM 16328</strain>
    </source>
</reference>
<feature type="transmembrane region" description="Helical" evidence="7">
    <location>
        <begin position="323"/>
        <end position="346"/>
    </location>
</feature>
<feature type="domain" description="ABC3 transporter permease C-terminal" evidence="8">
    <location>
        <begin position="284"/>
        <end position="391"/>
    </location>
</feature>
<keyword evidence="11" id="KW-1185">Reference proteome</keyword>
<name>A0AAV3TBC2_9EURY</name>
<accession>A0AAV3TBC2</accession>
<comment type="caution">
    <text evidence="10">The sequence shown here is derived from an EMBL/GenBank/DDBJ whole genome shotgun (WGS) entry which is preliminary data.</text>
</comment>
<dbReference type="PANTHER" id="PTHR43738:SF1">
    <property type="entry name" value="HEMIN TRANSPORT SYSTEM PERMEASE PROTEIN HRTB-RELATED"/>
    <property type="match status" value="1"/>
</dbReference>
<dbReference type="EMBL" id="BAAADV010000004">
    <property type="protein sequence ID" value="GAA0675675.1"/>
    <property type="molecule type" value="Genomic_DNA"/>
</dbReference>
<evidence type="ECO:0008006" key="12">
    <source>
        <dbReference type="Google" id="ProtNLM"/>
    </source>
</evidence>
<protein>
    <recommendedName>
        <fullName evidence="12">ABC transport system permease protein</fullName>
    </recommendedName>
</protein>
<dbReference type="Proteomes" id="UP001500420">
    <property type="component" value="Unassembled WGS sequence"/>
</dbReference>
<dbReference type="Pfam" id="PF12704">
    <property type="entry name" value="MacB_PCD"/>
    <property type="match status" value="1"/>
</dbReference>
<proteinExistence type="predicted"/>
<feature type="transmembrane region" description="Helical" evidence="7">
    <location>
        <begin position="29"/>
        <end position="53"/>
    </location>
</feature>
<evidence type="ECO:0000259" key="8">
    <source>
        <dbReference type="Pfam" id="PF02687"/>
    </source>
</evidence>
<evidence type="ECO:0000256" key="5">
    <source>
        <dbReference type="ARBA" id="ARBA00022989"/>
    </source>
</evidence>
<dbReference type="GO" id="GO:0005886">
    <property type="term" value="C:plasma membrane"/>
    <property type="evidence" value="ECO:0007669"/>
    <property type="project" value="UniProtKB-SubCell"/>
</dbReference>
<keyword evidence="2" id="KW-0813">Transport</keyword>
<dbReference type="InterPro" id="IPR025857">
    <property type="entry name" value="MacB_PCD"/>
</dbReference>
<evidence type="ECO:0000259" key="9">
    <source>
        <dbReference type="Pfam" id="PF12704"/>
    </source>
</evidence>
<keyword evidence="6 7" id="KW-0472">Membrane</keyword>
<evidence type="ECO:0000256" key="2">
    <source>
        <dbReference type="ARBA" id="ARBA00022448"/>
    </source>
</evidence>
<dbReference type="InterPro" id="IPR051125">
    <property type="entry name" value="ABC-4/HrtB_transporter"/>
</dbReference>
<dbReference type="InterPro" id="IPR003838">
    <property type="entry name" value="ABC3_permease_C"/>
</dbReference>
<feature type="transmembrane region" description="Helical" evidence="7">
    <location>
        <begin position="374"/>
        <end position="395"/>
    </location>
</feature>
<evidence type="ECO:0000256" key="6">
    <source>
        <dbReference type="ARBA" id="ARBA00023136"/>
    </source>
</evidence>
<organism evidence="10 11">
    <name type="scientific">Natronoarchaeum mannanilyticum</name>
    <dbReference type="NCBI Taxonomy" id="926360"/>
    <lineage>
        <taxon>Archaea</taxon>
        <taxon>Methanobacteriati</taxon>
        <taxon>Methanobacteriota</taxon>
        <taxon>Stenosarchaea group</taxon>
        <taxon>Halobacteria</taxon>
        <taxon>Halobacteriales</taxon>
        <taxon>Natronoarchaeaceae</taxon>
    </lineage>
</organism>
<dbReference type="Pfam" id="PF02687">
    <property type="entry name" value="FtsX"/>
    <property type="match status" value="1"/>
</dbReference>
<evidence type="ECO:0000313" key="11">
    <source>
        <dbReference type="Proteomes" id="UP001500420"/>
    </source>
</evidence>
<keyword evidence="4 7" id="KW-0812">Transmembrane</keyword>
<keyword evidence="5 7" id="KW-1133">Transmembrane helix</keyword>
<comment type="subcellular location">
    <subcellularLocation>
        <location evidence="1">Cell membrane</location>
        <topology evidence="1">Multi-pass membrane protein</topology>
    </subcellularLocation>
</comment>
<evidence type="ECO:0000256" key="7">
    <source>
        <dbReference type="SAM" id="Phobius"/>
    </source>
</evidence>
<dbReference type="RefSeq" id="WP_343774288.1">
    <property type="nucleotide sequence ID" value="NZ_BAAADV010000004.1"/>
</dbReference>
<sequence>MSVRDALVRFRAVLGLAFAQLRRAPGRTLLTVLAVALAVLSVTLLASLGAGVVDKGEQGLEQADRDLWISNDPIDPAASGTENPIVDAHSVARSVQSREDVRVAQPVAMHEVYVGTDRSDLQRVPAVGTSRTHEGFDFESGEGFVLDEEDYAAATPYEPTREEIVLDPRTAESLGVGVGDAVYVGSSRATLHEATVVGTSAHYSQFLGSPTATVPITDLQAMTGTAGTDRATFVMADTTEGADPAAVRDELAAEYPAYDVRTSDQQVEKLLQERTLVLASGVTLVGFAILGGAVLTINLFALVAYQQRDELAALRAIGLSRGVLAGTIGAQGLVIGVLGGIVGVAATRPIAAGLNRLAERVVGFEGLVQPSVEIYAVGLALAIVLGGLVALVTGWQAGRYAKVEHLLA</sequence>
<dbReference type="PANTHER" id="PTHR43738">
    <property type="entry name" value="ABC TRANSPORTER, MEMBRANE PROTEIN"/>
    <property type="match status" value="1"/>
</dbReference>
<feature type="transmembrane region" description="Helical" evidence="7">
    <location>
        <begin position="276"/>
        <end position="302"/>
    </location>
</feature>
<dbReference type="AlphaFoldDB" id="A0AAV3TBC2"/>
<gene>
    <name evidence="10" type="ORF">GCM10009020_24230</name>
</gene>